<proteinExistence type="predicted"/>
<dbReference type="Proteomes" id="UP000272400">
    <property type="component" value="Unassembled WGS sequence"/>
</dbReference>
<dbReference type="OrthoDB" id="3193022at2"/>
<evidence type="ECO:0000256" key="2">
    <source>
        <dbReference type="ARBA" id="ARBA00023125"/>
    </source>
</evidence>
<dbReference type="RefSeq" id="WP_123664335.1">
    <property type="nucleotide sequence ID" value="NZ_RJKE01000001.1"/>
</dbReference>
<dbReference type="EMBL" id="RJKE01000001">
    <property type="protein sequence ID" value="ROO84762.1"/>
    <property type="molecule type" value="Genomic_DNA"/>
</dbReference>
<dbReference type="GO" id="GO:0003700">
    <property type="term" value="F:DNA-binding transcription factor activity"/>
    <property type="evidence" value="ECO:0007669"/>
    <property type="project" value="TreeGrafter"/>
</dbReference>
<evidence type="ECO:0000259" key="5">
    <source>
        <dbReference type="PROSITE" id="PS50977"/>
    </source>
</evidence>
<dbReference type="PANTHER" id="PTHR30055">
    <property type="entry name" value="HTH-TYPE TRANSCRIPTIONAL REGULATOR RUTR"/>
    <property type="match status" value="1"/>
</dbReference>
<evidence type="ECO:0000256" key="4">
    <source>
        <dbReference type="PROSITE-ProRule" id="PRU00335"/>
    </source>
</evidence>
<organism evidence="6 7">
    <name type="scientific">Actinocorallia herbida</name>
    <dbReference type="NCBI Taxonomy" id="58109"/>
    <lineage>
        <taxon>Bacteria</taxon>
        <taxon>Bacillati</taxon>
        <taxon>Actinomycetota</taxon>
        <taxon>Actinomycetes</taxon>
        <taxon>Streptosporangiales</taxon>
        <taxon>Thermomonosporaceae</taxon>
        <taxon>Actinocorallia</taxon>
    </lineage>
</organism>
<accession>A0A3N1CTX3</accession>
<dbReference type="Gene3D" id="1.10.357.10">
    <property type="entry name" value="Tetracycline Repressor, domain 2"/>
    <property type="match status" value="1"/>
</dbReference>
<dbReference type="PANTHER" id="PTHR30055:SF234">
    <property type="entry name" value="HTH-TYPE TRANSCRIPTIONAL REGULATOR BETI"/>
    <property type="match status" value="1"/>
</dbReference>
<keyword evidence="1" id="KW-0805">Transcription regulation</keyword>
<dbReference type="PRINTS" id="PR00455">
    <property type="entry name" value="HTHTETR"/>
</dbReference>
<dbReference type="InterPro" id="IPR050109">
    <property type="entry name" value="HTH-type_TetR-like_transc_reg"/>
</dbReference>
<comment type="caution">
    <text evidence="6">The sequence shown here is derived from an EMBL/GenBank/DDBJ whole genome shotgun (WGS) entry which is preliminary data.</text>
</comment>
<dbReference type="InterPro" id="IPR009057">
    <property type="entry name" value="Homeodomain-like_sf"/>
</dbReference>
<evidence type="ECO:0000256" key="3">
    <source>
        <dbReference type="ARBA" id="ARBA00023163"/>
    </source>
</evidence>
<dbReference type="InterPro" id="IPR001647">
    <property type="entry name" value="HTH_TetR"/>
</dbReference>
<evidence type="ECO:0000256" key="1">
    <source>
        <dbReference type="ARBA" id="ARBA00023015"/>
    </source>
</evidence>
<feature type="domain" description="HTH tetR-type" evidence="5">
    <location>
        <begin position="10"/>
        <end position="70"/>
    </location>
</feature>
<evidence type="ECO:0000313" key="7">
    <source>
        <dbReference type="Proteomes" id="UP000272400"/>
    </source>
</evidence>
<keyword evidence="3" id="KW-0804">Transcription</keyword>
<protein>
    <submittedName>
        <fullName evidence="6">TetR family transcriptional regulator</fullName>
    </submittedName>
</protein>
<sequence>MANLRAAQKEMTRRRLLTKALELFDDKGYAATTVEDIASAAGTTKVTFYAHFASRSDLMRALIGQLNEILRRAGTADGYASRSEELVTAVRDGSREGIANWLLDSAARWPEIKPYITSALDAAVIDPDLRDLVDEWFEEVIDDIATGLDQAGRFDPDTRRVRGVLAFNQLDALARRWMRRGWDSDGDLALDVLISSWMHLLAEGADAPPLAQRWRADLGIPTLTLTDYRADF</sequence>
<reference evidence="6 7" key="1">
    <citation type="submission" date="2018-11" db="EMBL/GenBank/DDBJ databases">
        <title>Sequencing the genomes of 1000 actinobacteria strains.</title>
        <authorList>
            <person name="Klenk H.-P."/>
        </authorList>
    </citation>
    <scope>NUCLEOTIDE SEQUENCE [LARGE SCALE GENOMIC DNA]</scope>
    <source>
        <strain evidence="6 7">DSM 44254</strain>
    </source>
</reference>
<dbReference type="GO" id="GO:0000976">
    <property type="term" value="F:transcription cis-regulatory region binding"/>
    <property type="evidence" value="ECO:0007669"/>
    <property type="project" value="TreeGrafter"/>
</dbReference>
<name>A0A3N1CTX3_9ACTN</name>
<dbReference type="AlphaFoldDB" id="A0A3N1CTX3"/>
<dbReference type="Pfam" id="PF00440">
    <property type="entry name" value="TetR_N"/>
    <property type="match status" value="1"/>
</dbReference>
<evidence type="ECO:0000313" key="6">
    <source>
        <dbReference type="EMBL" id="ROO84762.1"/>
    </source>
</evidence>
<gene>
    <name evidence="6" type="ORF">EDD29_2290</name>
</gene>
<keyword evidence="7" id="KW-1185">Reference proteome</keyword>
<dbReference type="PROSITE" id="PS50977">
    <property type="entry name" value="HTH_TETR_2"/>
    <property type="match status" value="1"/>
</dbReference>
<dbReference type="SUPFAM" id="SSF46689">
    <property type="entry name" value="Homeodomain-like"/>
    <property type="match status" value="1"/>
</dbReference>
<keyword evidence="2 4" id="KW-0238">DNA-binding</keyword>
<feature type="DNA-binding region" description="H-T-H motif" evidence="4">
    <location>
        <begin position="33"/>
        <end position="52"/>
    </location>
</feature>